<evidence type="ECO:0000313" key="1">
    <source>
        <dbReference type="EMBL" id="AEZ50287.1"/>
    </source>
</evidence>
<keyword evidence="2" id="KW-1185">Reference proteome</keyword>
<reference evidence="1 2" key="1">
    <citation type="journal article" date="2012" name="FEMS Microbiol. Lett.">
        <title>Characterization of an endolysin, LysBPS13, from a Bacillus cereus bacteriophage.</title>
        <authorList>
            <person name="Park J."/>
            <person name="Yun J."/>
            <person name="Lim J.A."/>
            <person name="Kang D.H."/>
            <person name="Ryu S."/>
        </authorList>
    </citation>
    <scope>NUCLEOTIDE SEQUENCE [LARGE SCALE GENOMIC DNA]</scope>
</reference>
<protein>
    <submittedName>
        <fullName evidence="1">Uncharacterized protein</fullName>
    </submittedName>
</protein>
<dbReference type="RefSeq" id="YP_006907667.1">
    <property type="nucleotide sequence ID" value="NC_018857.1"/>
</dbReference>
<dbReference type="Proteomes" id="UP000006287">
    <property type="component" value="Segment"/>
</dbReference>
<dbReference type="EMBL" id="JN654439">
    <property type="protein sequence ID" value="AEZ50287.1"/>
    <property type="molecule type" value="Genomic_DNA"/>
</dbReference>
<gene>
    <name evidence="1" type="ORF">BPS13_0108</name>
</gene>
<organism evidence="1 2">
    <name type="scientific">Bacillus phage BPS13</name>
    <dbReference type="NCBI Taxonomy" id="1136731"/>
    <lineage>
        <taxon>Viruses</taxon>
        <taxon>Duplodnaviria</taxon>
        <taxon>Heunggongvirae</taxon>
        <taxon>Uroviricota</taxon>
        <taxon>Caudoviricetes</taxon>
        <taxon>Herelleviridae</taxon>
        <taxon>Bastillevirinae</taxon>
        <taxon>Wphvirus</taxon>
        <taxon>Wphvirus BPS13</taxon>
    </lineage>
</organism>
<dbReference type="KEGG" id="vg:13828071"/>
<sequence>MLIKNISMVDGATFKVVEISNRGNVGVWGAQFDNTMDYYKGLDKLRLTIKRIESINDFSLVNKSLLNL</sequence>
<dbReference type="GeneID" id="13828071"/>
<proteinExistence type="predicted"/>
<accession>J9PU84</accession>
<evidence type="ECO:0000313" key="2">
    <source>
        <dbReference type="Proteomes" id="UP000006287"/>
    </source>
</evidence>
<name>J9PU84_9CAUD</name>